<dbReference type="OMA" id="LTYPTAY"/>
<feature type="chain" id="PRO_5036328621" evidence="1">
    <location>
        <begin position="18"/>
        <end position="71"/>
    </location>
</feature>
<reference evidence="2" key="1">
    <citation type="submission" date="2018-04" db="EMBL/GenBank/DDBJ databases">
        <authorList>
            <person name="Go L.Y."/>
            <person name="Mitchell J.A."/>
        </authorList>
    </citation>
    <scope>NUCLEOTIDE SEQUENCE</scope>
    <source>
        <tissue evidence="2">Whole organism</tissue>
    </source>
</reference>
<evidence type="ECO:0000313" key="3">
    <source>
        <dbReference type="EMBL" id="SSX19631.1"/>
    </source>
</evidence>
<dbReference type="EMBL" id="UFQT01000093">
    <property type="protein sequence ID" value="SSX19631.1"/>
    <property type="molecule type" value="Genomic_DNA"/>
</dbReference>
<name>A0A336LRP7_CULSO</name>
<gene>
    <name evidence="3" type="primary">CSON015179</name>
</gene>
<keyword evidence="1" id="KW-0732">Signal</keyword>
<reference evidence="3" key="2">
    <citation type="submission" date="2018-07" db="EMBL/GenBank/DDBJ databases">
        <authorList>
            <person name="Quirk P.G."/>
            <person name="Krulwich T.A."/>
        </authorList>
    </citation>
    <scope>NUCLEOTIDE SEQUENCE</scope>
</reference>
<evidence type="ECO:0000313" key="2">
    <source>
        <dbReference type="EMBL" id="SSW99251.1"/>
    </source>
</evidence>
<dbReference type="AlphaFoldDB" id="A0A336LRP7"/>
<organism evidence="3">
    <name type="scientific">Culicoides sonorensis</name>
    <name type="common">Biting midge</name>
    <dbReference type="NCBI Taxonomy" id="179676"/>
    <lineage>
        <taxon>Eukaryota</taxon>
        <taxon>Metazoa</taxon>
        <taxon>Ecdysozoa</taxon>
        <taxon>Arthropoda</taxon>
        <taxon>Hexapoda</taxon>
        <taxon>Insecta</taxon>
        <taxon>Pterygota</taxon>
        <taxon>Neoptera</taxon>
        <taxon>Endopterygota</taxon>
        <taxon>Diptera</taxon>
        <taxon>Nematocera</taxon>
        <taxon>Chironomoidea</taxon>
        <taxon>Ceratopogonidae</taxon>
        <taxon>Ceratopogoninae</taxon>
        <taxon>Culicoides</taxon>
        <taxon>Monoculicoides</taxon>
    </lineage>
</organism>
<dbReference type="EMBL" id="UFQS01000093">
    <property type="protein sequence ID" value="SSW99251.1"/>
    <property type="molecule type" value="Genomic_DNA"/>
</dbReference>
<dbReference type="VEuPathDB" id="VectorBase:CSON015179"/>
<accession>A0A336LRP7</accession>
<evidence type="ECO:0000256" key="1">
    <source>
        <dbReference type="SAM" id="SignalP"/>
    </source>
</evidence>
<feature type="signal peptide" evidence="1">
    <location>
        <begin position="1"/>
        <end position="17"/>
    </location>
</feature>
<proteinExistence type="predicted"/>
<sequence>MFKYVFAILAFVAVAMAAPQFLAPATYSYQSGIVRPSAYYSSGLTYPTAYSAYNTLPLAGYSGYPYAYSYL</sequence>
<protein>
    <submittedName>
        <fullName evidence="3">CSON015179 protein</fullName>
    </submittedName>
</protein>